<reference evidence="2" key="1">
    <citation type="journal article" date="2019" name="Int. J. Syst. Evol. Microbiol.">
        <title>The Global Catalogue of Microorganisms (GCM) 10K type strain sequencing project: providing services to taxonomists for standard genome sequencing and annotation.</title>
        <authorList>
            <consortium name="The Broad Institute Genomics Platform"/>
            <consortium name="The Broad Institute Genome Sequencing Center for Infectious Disease"/>
            <person name="Wu L."/>
            <person name="Ma J."/>
        </authorList>
    </citation>
    <scope>NUCLEOTIDE SEQUENCE [LARGE SCALE GENOMIC DNA]</scope>
    <source>
        <strain evidence="2">CCUG 55609</strain>
    </source>
</reference>
<gene>
    <name evidence="1" type="ORF">ACFQ33_17015</name>
</gene>
<keyword evidence="2" id="KW-1185">Reference proteome</keyword>
<keyword evidence="1" id="KW-0808">Transferase</keyword>
<evidence type="ECO:0000313" key="2">
    <source>
        <dbReference type="Proteomes" id="UP001597173"/>
    </source>
</evidence>
<comment type="caution">
    <text evidence="1">The sequence shown here is derived from an EMBL/GenBank/DDBJ whole genome shotgun (WGS) entry which is preliminary data.</text>
</comment>
<dbReference type="GO" id="GO:0016740">
    <property type="term" value="F:transferase activity"/>
    <property type="evidence" value="ECO:0007669"/>
    <property type="project" value="UniProtKB-KW"/>
</dbReference>
<dbReference type="RefSeq" id="WP_374840733.1">
    <property type="nucleotide sequence ID" value="NZ_JBHEEW010000016.1"/>
</dbReference>
<proteinExistence type="predicted"/>
<accession>A0ABW3Z040</accession>
<sequence>MKIASERPLARSIIKTAFQLFGGDHSHAHNWFPGLSIVGAPGAPDRLICYRGKRIAALQGSGALTASAGSDICIVGSGPSVRGIDLTSLEPRQAILLNGAIGLAGEGVEPLAIAVEDERFVWRHHQLMRENVRGDGLCLFSVGVLRALCEVDAAWVANRRVILIDDLRKPYGARKRSFAEAAALPFAYTDGSAAGLSTEPDLGVFQGGSVAVSAVQFAIHCRPCRIGLVGIDISNANLPRFYETDGHMARSGIARAEERILAHFALAKRYCDEKGISAVCHSPVSALLKCGYPYDARFSRHQ</sequence>
<name>A0ABW3Z040_MYCRA</name>
<protein>
    <submittedName>
        <fullName evidence="1">Glycosyl transferase</fullName>
    </submittedName>
</protein>
<dbReference type="EMBL" id="JBHTNF010000012">
    <property type="protein sequence ID" value="MFD1329592.1"/>
    <property type="molecule type" value="Genomic_DNA"/>
</dbReference>
<evidence type="ECO:0000313" key="1">
    <source>
        <dbReference type="EMBL" id="MFD1329592.1"/>
    </source>
</evidence>
<dbReference type="Proteomes" id="UP001597173">
    <property type="component" value="Unassembled WGS sequence"/>
</dbReference>
<organism evidence="1 2">
    <name type="scientific">Mycoplana ramosa</name>
    <name type="common">Mycoplana bullata</name>
    <dbReference type="NCBI Taxonomy" id="40837"/>
    <lineage>
        <taxon>Bacteria</taxon>
        <taxon>Pseudomonadati</taxon>
        <taxon>Pseudomonadota</taxon>
        <taxon>Alphaproteobacteria</taxon>
        <taxon>Hyphomicrobiales</taxon>
        <taxon>Rhizobiaceae</taxon>
        <taxon>Mycoplana</taxon>
    </lineage>
</organism>